<dbReference type="InterPro" id="IPR025846">
    <property type="entry name" value="TBL_N"/>
</dbReference>
<accession>A0A5C7H1D4</accession>
<feature type="domain" description="Trichome birefringence-like C-terminal" evidence="7">
    <location>
        <begin position="283"/>
        <end position="539"/>
    </location>
</feature>
<organism evidence="9 10">
    <name type="scientific">Acer yangbiense</name>
    <dbReference type="NCBI Taxonomy" id="1000413"/>
    <lineage>
        <taxon>Eukaryota</taxon>
        <taxon>Viridiplantae</taxon>
        <taxon>Streptophyta</taxon>
        <taxon>Embryophyta</taxon>
        <taxon>Tracheophyta</taxon>
        <taxon>Spermatophyta</taxon>
        <taxon>Magnoliopsida</taxon>
        <taxon>eudicotyledons</taxon>
        <taxon>Gunneridae</taxon>
        <taxon>Pentapetalae</taxon>
        <taxon>rosids</taxon>
        <taxon>malvids</taxon>
        <taxon>Sapindales</taxon>
        <taxon>Sapindaceae</taxon>
        <taxon>Hippocastanoideae</taxon>
        <taxon>Acereae</taxon>
        <taxon>Acer</taxon>
    </lineage>
</organism>
<evidence type="ECO:0000259" key="8">
    <source>
        <dbReference type="Pfam" id="PF14416"/>
    </source>
</evidence>
<comment type="caution">
    <text evidence="9">The sequence shown here is derived from an EMBL/GenBank/DDBJ whole genome shotgun (WGS) entry which is preliminary data.</text>
</comment>
<feature type="domain" description="Trichome birefringence-like C-terminal" evidence="7">
    <location>
        <begin position="102"/>
        <end position="214"/>
    </location>
</feature>
<keyword evidence="6" id="KW-0472">Membrane</keyword>
<evidence type="ECO:0000256" key="6">
    <source>
        <dbReference type="ARBA" id="ARBA00023136"/>
    </source>
</evidence>
<dbReference type="EMBL" id="VAHF01000012">
    <property type="protein sequence ID" value="TXG50096.1"/>
    <property type="molecule type" value="Genomic_DNA"/>
</dbReference>
<dbReference type="PANTHER" id="PTHR32285:SF157">
    <property type="entry name" value="PROTEIN TRICHOME BIREFRINGENCE-LIKE 30"/>
    <property type="match status" value="1"/>
</dbReference>
<gene>
    <name evidence="9" type="ORF">EZV62_025971</name>
</gene>
<feature type="domain" description="Trichome birefringence-like N-terminal" evidence="8">
    <location>
        <begin position="228"/>
        <end position="282"/>
    </location>
</feature>
<evidence type="ECO:0000256" key="2">
    <source>
        <dbReference type="ARBA" id="ARBA00007727"/>
    </source>
</evidence>
<keyword evidence="3" id="KW-0812">Transmembrane</keyword>
<dbReference type="Proteomes" id="UP000323000">
    <property type="component" value="Chromosome 12"/>
</dbReference>
<dbReference type="Pfam" id="PF13839">
    <property type="entry name" value="PC-Esterase"/>
    <property type="match status" value="3"/>
</dbReference>
<dbReference type="Pfam" id="PF14416">
    <property type="entry name" value="PMR5N"/>
    <property type="match status" value="1"/>
</dbReference>
<dbReference type="InterPro" id="IPR026057">
    <property type="entry name" value="TBL_C"/>
</dbReference>
<dbReference type="InterPro" id="IPR029962">
    <property type="entry name" value="TBL"/>
</dbReference>
<feature type="domain" description="Trichome birefringence-like C-terminal" evidence="7">
    <location>
        <begin position="1"/>
        <end position="96"/>
    </location>
</feature>
<reference evidence="10" key="1">
    <citation type="journal article" date="2019" name="Gigascience">
        <title>De novo genome assembly of the endangered Acer yangbiense, a plant species with extremely small populations endemic to Yunnan Province, China.</title>
        <authorList>
            <person name="Yang J."/>
            <person name="Wariss H.M."/>
            <person name="Tao L."/>
            <person name="Zhang R."/>
            <person name="Yun Q."/>
            <person name="Hollingsworth P."/>
            <person name="Dao Z."/>
            <person name="Luo G."/>
            <person name="Guo H."/>
            <person name="Ma Y."/>
            <person name="Sun W."/>
        </authorList>
    </citation>
    <scope>NUCLEOTIDE SEQUENCE [LARGE SCALE GENOMIC DNA]</scope>
    <source>
        <strain evidence="10">cv. Malutang</strain>
    </source>
</reference>
<evidence type="ECO:0000256" key="1">
    <source>
        <dbReference type="ARBA" id="ARBA00004167"/>
    </source>
</evidence>
<evidence type="ECO:0000256" key="3">
    <source>
        <dbReference type="ARBA" id="ARBA00022692"/>
    </source>
</evidence>
<keyword evidence="5" id="KW-1133">Transmembrane helix</keyword>
<proteinExistence type="inferred from homology"/>
<dbReference type="GO" id="GO:0016413">
    <property type="term" value="F:O-acetyltransferase activity"/>
    <property type="evidence" value="ECO:0007669"/>
    <property type="project" value="InterPro"/>
</dbReference>
<name>A0A5C7H1D4_9ROSI</name>
<evidence type="ECO:0000256" key="4">
    <source>
        <dbReference type="ARBA" id="ARBA00022968"/>
    </source>
</evidence>
<dbReference type="GO" id="GO:0016020">
    <property type="term" value="C:membrane"/>
    <property type="evidence" value="ECO:0007669"/>
    <property type="project" value="UniProtKB-SubCell"/>
</dbReference>
<comment type="subcellular location">
    <subcellularLocation>
        <location evidence="1">Membrane</location>
        <topology evidence="1">Single-pass membrane protein</topology>
    </subcellularLocation>
</comment>
<evidence type="ECO:0000313" key="10">
    <source>
        <dbReference type="Proteomes" id="UP000323000"/>
    </source>
</evidence>
<dbReference type="PANTHER" id="PTHR32285">
    <property type="entry name" value="PROTEIN TRICHOME BIREFRINGENCE-LIKE 9-RELATED"/>
    <property type="match status" value="1"/>
</dbReference>
<keyword evidence="4" id="KW-0735">Signal-anchor</keyword>
<protein>
    <submittedName>
        <fullName evidence="9">Uncharacterized protein</fullName>
    </submittedName>
</protein>
<dbReference type="AlphaFoldDB" id="A0A5C7H1D4"/>
<dbReference type="GO" id="GO:0005794">
    <property type="term" value="C:Golgi apparatus"/>
    <property type="evidence" value="ECO:0007669"/>
    <property type="project" value="TreeGrafter"/>
</dbReference>
<sequence length="548" mass="63395">MFVGDSIHMNQWESLICMVQSVIPSEKKSLHYNYNATLEFYWAPYLVESSADDTDAPSIGDDKSEPVVKPKSISKHGQHWKGADYLIFDTYAWWTRFPNLKFLSSDWNDPKAINCAEETTPIPNKSKHLNVGINHQLFKIAEKVTQSMKMPVHFLNITTLSEYRKDAHPSFYAISEANANVSLPERKKDPKTYADCIHWCLPGLPDTWNEFLYAKIISKSESDHGSIENCDIFTGEWVLDNVTHPLYKYYECEFLTEWLSCLKNGRQDSLYQNWRWQPRDCSLPTFDAKLLLEKLRGKRLMFVGDSIHLNQWHSLICMVQSVIPPGKKSLHYVSNFIAHFRIQDYNATLEFYWAPYLVESSAGDTSRPLIGNHKSEPVVVPESISEHGQHWKGVDYLVFDTYAWWTRFPNLKFIRGSTEYRETDLNTVYEKGLRTWAKWVEDNVNPNLTVVFFSSMSPFHGRSLDWNDPDAVNCAKETTPIFPNISTHLNVGINQQLFDITENVIKSLKVPVHILNITTLSEYRKDAHPSLYGVSRDKRKSDLKTNPD</sequence>
<evidence type="ECO:0000256" key="5">
    <source>
        <dbReference type="ARBA" id="ARBA00022989"/>
    </source>
</evidence>
<evidence type="ECO:0000259" key="7">
    <source>
        <dbReference type="Pfam" id="PF13839"/>
    </source>
</evidence>
<keyword evidence="10" id="KW-1185">Reference proteome</keyword>
<evidence type="ECO:0000313" key="9">
    <source>
        <dbReference type="EMBL" id="TXG50096.1"/>
    </source>
</evidence>
<comment type="similarity">
    <text evidence="2">Belongs to the PC-esterase family. TBL subfamily.</text>
</comment>
<dbReference type="OrthoDB" id="1932925at2759"/>